<dbReference type="EMBL" id="VMRX01000001">
    <property type="protein sequence ID" value="TVT36236.1"/>
    <property type="molecule type" value="Genomic_DNA"/>
</dbReference>
<dbReference type="PRINTS" id="PR00344">
    <property type="entry name" value="BCTRLSENSOR"/>
</dbReference>
<evidence type="ECO:0000313" key="10">
    <source>
        <dbReference type="EMBL" id="TVT36236.1"/>
    </source>
</evidence>
<evidence type="ECO:0000259" key="8">
    <source>
        <dbReference type="PROSITE" id="PS50109"/>
    </source>
</evidence>
<dbReference type="Proteomes" id="UP000319142">
    <property type="component" value="Unassembled WGS sequence"/>
</dbReference>
<evidence type="ECO:0000256" key="5">
    <source>
        <dbReference type="ARBA" id="ARBA00022777"/>
    </source>
</evidence>
<evidence type="ECO:0000313" key="11">
    <source>
        <dbReference type="Proteomes" id="UP000319142"/>
    </source>
</evidence>
<dbReference type="InterPro" id="IPR035965">
    <property type="entry name" value="PAS-like_dom_sf"/>
</dbReference>
<dbReference type="GO" id="GO:0005886">
    <property type="term" value="C:plasma membrane"/>
    <property type="evidence" value="ECO:0007669"/>
    <property type="project" value="UniProtKB-ARBA"/>
</dbReference>
<evidence type="ECO:0000256" key="4">
    <source>
        <dbReference type="ARBA" id="ARBA00022679"/>
    </source>
</evidence>
<keyword evidence="6" id="KW-0175">Coiled coil</keyword>
<dbReference type="InterPro" id="IPR013655">
    <property type="entry name" value="PAS_fold_3"/>
</dbReference>
<dbReference type="PANTHER" id="PTHR43304">
    <property type="entry name" value="PHYTOCHROME-LIKE PROTEIN CPH1"/>
    <property type="match status" value="1"/>
</dbReference>
<evidence type="ECO:0000256" key="1">
    <source>
        <dbReference type="ARBA" id="ARBA00000085"/>
    </source>
</evidence>
<dbReference type="InterPro" id="IPR036890">
    <property type="entry name" value="HATPase_C_sf"/>
</dbReference>
<evidence type="ECO:0000256" key="3">
    <source>
        <dbReference type="ARBA" id="ARBA00022553"/>
    </source>
</evidence>
<dbReference type="PANTHER" id="PTHR43304:SF1">
    <property type="entry name" value="PAC DOMAIN-CONTAINING PROTEIN"/>
    <property type="match status" value="1"/>
</dbReference>
<dbReference type="RefSeq" id="WP_273131474.1">
    <property type="nucleotide sequence ID" value="NZ_VMRX01000001.1"/>
</dbReference>
<dbReference type="AlphaFoldDB" id="A0A558BIC1"/>
<gene>
    <name evidence="10" type="ORF">FHK81_00775</name>
</gene>
<dbReference type="InterPro" id="IPR003661">
    <property type="entry name" value="HisK_dim/P_dom"/>
</dbReference>
<dbReference type="InterPro" id="IPR005467">
    <property type="entry name" value="His_kinase_dom"/>
</dbReference>
<keyword evidence="3" id="KW-0597">Phosphoprotein</keyword>
<protein>
    <recommendedName>
        <fullName evidence="2">histidine kinase</fullName>
        <ecNumber evidence="2">2.7.13.3</ecNumber>
    </recommendedName>
</protein>
<dbReference type="SUPFAM" id="SSF55785">
    <property type="entry name" value="PYP-like sensor domain (PAS domain)"/>
    <property type="match status" value="2"/>
</dbReference>
<accession>A0A558BIC1</accession>
<dbReference type="CDD" id="cd00130">
    <property type="entry name" value="PAS"/>
    <property type="match status" value="2"/>
</dbReference>
<dbReference type="CDD" id="cd00082">
    <property type="entry name" value="HisKA"/>
    <property type="match status" value="1"/>
</dbReference>
<evidence type="ECO:0000256" key="6">
    <source>
        <dbReference type="SAM" id="Coils"/>
    </source>
</evidence>
<dbReference type="PROSITE" id="PS50109">
    <property type="entry name" value="HIS_KIN"/>
    <property type="match status" value="1"/>
</dbReference>
<dbReference type="Gene3D" id="1.10.287.130">
    <property type="match status" value="1"/>
</dbReference>
<dbReference type="Pfam" id="PF08447">
    <property type="entry name" value="PAS_3"/>
    <property type="match status" value="2"/>
</dbReference>
<feature type="domain" description="PAS" evidence="9">
    <location>
        <begin position="78"/>
        <end position="130"/>
    </location>
</feature>
<organism evidence="10 11">
    <name type="scientific">Marinobacter vinifirmus</name>
    <dbReference type="NCBI Taxonomy" id="355591"/>
    <lineage>
        <taxon>Bacteria</taxon>
        <taxon>Pseudomonadati</taxon>
        <taxon>Pseudomonadota</taxon>
        <taxon>Gammaproteobacteria</taxon>
        <taxon>Pseudomonadales</taxon>
        <taxon>Marinobacteraceae</taxon>
        <taxon>Marinobacter</taxon>
    </lineage>
</organism>
<evidence type="ECO:0000259" key="9">
    <source>
        <dbReference type="PROSITE" id="PS50112"/>
    </source>
</evidence>
<dbReference type="PROSITE" id="PS50112">
    <property type="entry name" value="PAS"/>
    <property type="match status" value="2"/>
</dbReference>
<evidence type="ECO:0000256" key="7">
    <source>
        <dbReference type="SAM" id="Phobius"/>
    </source>
</evidence>
<keyword evidence="7" id="KW-0812">Transmembrane</keyword>
<name>A0A558BIC1_9GAMM</name>
<sequence>MAVSSGFSPWLILLIVSASILVVALAIASYRFWNQARQRSASLEELNNTLNYHLEQERALRYINERFLEFSRDILCSISADGTFLQISPACLTILGYRPEELQGQPYRQLLVPEDRASTEDEMARLISGEHDKAIEFRARLNHRNGQVITIAWIAEWSPEDQILFCVGRDISNELVAEILTQEREQFFSLSPDMFCIIDLNSYFFELNAHFVDTLGYTRDELLGTSYLDLIHEDDREAVQEAVWALGEGAEIKDLEVRILNRQGGIHWVDINAILSADDLIYVVARDTTALRKAMEQLEETMKELERSNRELQDFAFVASHDLQEPLRKIQAFSDRLIARSEDLGEREKDYLRRMQSAAGRMQALIEDLLSYSRVTTRAKPMVACNTNEILSEVLVDMETSIGRAQGKVDAETLPATWGDAMQLRQVLQNLLSNAIKFHAPDRPPVVQVRAEDITNDAWTLVVSDNGIGFDERYAEKLFHPFQRLHQKEGYPGTGIGMAIVKKILDRHGASVSLNSQPGTGTTFRIRLRSGQGAA</sequence>
<dbReference type="SUPFAM" id="SSF47384">
    <property type="entry name" value="Homodimeric domain of signal transducing histidine kinase"/>
    <property type="match status" value="1"/>
</dbReference>
<feature type="transmembrane region" description="Helical" evidence="7">
    <location>
        <begin position="12"/>
        <end position="33"/>
    </location>
</feature>
<dbReference type="Gene3D" id="3.30.565.10">
    <property type="entry name" value="Histidine kinase-like ATPase, C-terminal domain"/>
    <property type="match status" value="1"/>
</dbReference>
<feature type="coiled-coil region" evidence="6">
    <location>
        <begin position="288"/>
        <end position="315"/>
    </location>
</feature>
<dbReference type="FunFam" id="3.30.565.10:FF:000006">
    <property type="entry name" value="Sensor histidine kinase WalK"/>
    <property type="match status" value="1"/>
</dbReference>
<keyword evidence="7" id="KW-0472">Membrane</keyword>
<dbReference type="EC" id="2.7.13.3" evidence="2"/>
<dbReference type="InterPro" id="IPR036097">
    <property type="entry name" value="HisK_dim/P_sf"/>
</dbReference>
<comment type="caution">
    <text evidence="10">The sequence shown here is derived from an EMBL/GenBank/DDBJ whole genome shotgun (WGS) entry which is preliminary data.</text>
</comment>
<keyword evidence="5" id="KW-0418">Kinase</keyword>
<feature type="domain" description="PAS" evidence="9">
    <location>
        <begin position="197"/>
        <end position="243"/>
    </location>
</feature>
<dbReference type="Pfam" id="PF00512">
    <property type="entry name" value="HisKA"/>
    <property type="match status" value="1"/>
</dbReference>
<dbReference type="GO" id="GO:0000155">
    <property type="term" value="F:phosphorelay sensor kinase activity"/>
    <property type="evidence" value="ECO:0007669"/>
    <property type="project" value="InterPro"/>
</dbReference>
<keyword evidence="4" id="KW-0808">Transferase</keyword>
<dbReference type="InterPro" id="IPR052162">
    <property type="entry name" value="Sensor_kinase/Photoreceptor"/>
</dbReference>
<reference evidence="10 11" key="1">
    <citation type="submission" date="2019-07" db="EMBL/GenBank/DDBJ databases">
        <title>The pathways for chlorine oxyanion respiration interact through the shared metabolite chlorate.</title>
        <authorList>
            <person name="Barnum T.P."/>
            <person name="Cheng Y."/>
            <person name="Hill K.A."/>
            <person name="Lucas L.N."/>
            <person name="Carlson H.K."/>
            <person name="Coates J.D."/>
        </authorList>
    </citation>
    <scope>NUCLEOTIDE SEQUENCE [LARGE SCALE GENOMIC DNA]</scope>
    <source>
        <strain evidence="10">UCB</strain>
    </source>
</reference>
<dbReference type="InterPro" id="IPR000014">
    <property type="entry name" value="PAS"/>
</dbReference>
<proteinExistence type="predicted"/>
<dbReference type="SMART" id="SM00091">
    <property type="entry name" value="PAS"/>
    <property type="match status" value="2"/>
</dbReference>
<dbReference type="InterPro" id="IPR004358">
    <property type="entry name" value="Sig_transdc_His_kin-like_C"/>
</dbReference>
<feature type="domain" description="Histidine kinase" evidence="8">
    <location>
        <begin position="318"/>
        <end position="532"/>
    </location>
</feature>
<dbReference type="Gene3D" id="3.30.450.20">
    <property type="entry name" value="PAS domain"/>
    <property type="match status" value="2"/>
</dbReference>
<dbReference type="SMART" id="SM00387">
    <property type="entry name" value="HATPase_c"/>
    <property type="match status" value="1"/>
</dbReference>
<comment type="catalytic activity">
    <reaction evidence="1">
        <text>ATP + protein L-histidine = ADP + protein N-phospho-L-histidine.</text>
        <dbReference type="EC" id="2.7.13.3"/>
    </reaction>
</comment>
<dbReference type="InterPro" id="IPR003594">
    <property type="entry name" value="HATPase_dom"/>
</dbReference>
<dbReference type="SMART" id="SM00388">
    <property type="entry name" value="HisKA"/>
    <property type="match status" value="1"/>
</dbReference>
<dbReference type="SUPFAM" id="SSF55874">
    <property type="entry name" value="ATPase domain of HSP90 chaperone/DNA topoisomerase II/histidine kinase"/>
    <property type="match status" value="1"/>
</dbReference>
<dbReference type="NCBIfam" id="TIGR00229">
    <property type="entry name" value="sensory_box"/>
    <property type="match status" value="2"/>
</dbReference>
<dbReference type="Pfam" id="PF02518">
    <property type="entry name" value="HATPase_c"/>
    <property type="match status" value="1"/>
</dbReference>
<evidence type="ECO:0000256" key="2">
    <source>
        <dbReference type="ARBA" id="ARBA00012438"/>
    </source>
</evidence>
<keyword evidence="7" id="KW-1133">Transmembrane helix</keyword>